<dbReference type="EMBL" id="JMCB01000002">
    <property type="protein sequence ID" value="KFE71213.1"/>
    <property type="molecule type" value="Genomic_DNA"/>
</dbReference>
<comment type="caution">
    <text evidence="1">The sequence shown here is derived from an EMBL/GenBank/DDBJ whole genome shotgun (WGS) entry which is preliminary data.</text>
</comment>
<evidence type="ECO:0000313" key="1">
    <source>
        <dbReference type="EMBL" id="KFE71213.1"/>
    </source>
</evidence>
<dbReference type="OrthoDB" id="5492129at2"/>
<keyword evidence="2" id="KW-1185">Reference proteome</keyword>
<dbReference type="Proteomes" id="UP000028725">
    <property type="component" value="Unassembled WGS sequence"/>
</dbReference>
<sequence length="393" mass="43663">MLTAMSRPPQDALPPRLEALLEALTDREHAEQLEQVYRAAAVAIDRLGYLSIVKYEPTTAEPDGADLSLWETMAPALGETLGDVNHLITVIRTQFPAPERSAGGDTGWRPPPASADERLAREVEAVCQQSAERLARRVADLGERVRRPEVVTDRWALMTELQSFRLDFRSRIGDLVYLTAAAFEAVSREEVVPGFGLQMAAAVGLRSAVMDLRRSLQSKLERVARTAPEGLPALARQVEESLSSFAAMPASLTMRTRDKRTLIELREQLQQLAREPRVEGEVLLRAVQPVLAVLERVAEELTTQVLTVHDRAVWAACGAKLEQAVMHLYLGSPGAERVLLEALERASQLYGRSAAFDAFLRKHRRAPGEGLEDVELREALEMFRERLAALPFH</sequence>
<proteinExistence type="predicted"/>
<gene>
    <name evidence="1" type="ORF">DB31_3343</name>
</gene>
<protein>
    <submittedName>
        <fullName evidence="1">Uncharacterized protein</fullName>
    </submittedName>
</protein>
<dbReference type="STRING" id="394096.DB31_3343"/>
<dbReference type="AlphaFoldDB" id="A0A085WU50"/>
<reference evidence="1 2" key="1">
    <citation type="submission" date="2014-04" db="EMBL/GenBank/DDBJ databases">
        <title>Genome assembly of Hyalangium minutum DSM 14724.</title>
        <authorList>
            <person name="Sharma G."/>
            <person name="Subramanian S."/>
        </authorList>
    </citation>
    <scope>NUCLEOTIDE SEQUENCE [LARGE SCALE GENOMIC DNA]</scope>
    <source>
        <strain evidence="1 2">DSM 14724</strain>
    </source>
</reference>
<organism evidence="1 2">
    <name type="scientific">Hyalangium minutum</name>
    <dbReference type="NCBI Taxonomy" id="394096"/>
    <lineage>
        <taxon>Bacteria</taxon>
        <taxon>Pseudomonadati</taxon>
        <taxon>Myxococcota</taxon>
        <taxon>Myxococcia</taxon>
        <taxon>Myxococcales</taxon>
        <taxon>Cystobacterineae</taxon>
        <taxon>Archangiaceae</taxon>
        <taxon>Hyalangium</taxon>
    </lineage>
</organism>
<dbReference type="PATRIC" id="fig|394096.3.peg.993"/>
<accession>A0A085WU50</accession>
<name>A0A085WU50_9BACT</name>
<evidence type="ECO:0000313" key="2">
    <source>
        <dbReference type="Proteomes" id="UP000028725"/>
    </source>
</evidence>